<dbReference type="EMBL" id="PNCM01000190">
    <property type="protein sequence ID" value="TMP76978.1"/>
    <property type="molecule type" value="Genomic_DNA"/>
</dbReference>
<reference evidence="2" key="2">
    <citation type="submission" date="2019-06" db="EMBL/GenBank/DDBJ databases">
        <title>Co-occurence of chitin degradation, pigmentation and bioactivity in marine Pseudoalteromonas.</title>
        <authorList>
            <person name="Sonnenschein E.C."/>
            <person name="Bech P.K."/>
        </authorList>
    </citation>
    <scope>NUCLEOTIDE SEQUENCE [LARGE SCALE GENOMIC DNA]</scope>
    <source>
        <strain evidence="2">S1189</strain>
    </source>
</reference>
<dbReference type="AlphaFoldDB" id="A0A5S3YN11"/>
<organism evidence="1 2">
    <name type="scientific">Pseudoalteromonas phenolica</name>
    <dbReference type="NCBI Taxonomy" id="161398"/>
    <lineage>
        <taxon>Bacteria</taxon>
        <taxon>Pseudomonadati</taxon>
        <taxon>Pseudomonadota</taxon>
        <taxon>Gammaproteobacteria</taxon>
        <taxon>Alteromonadales</taxon>
        <taxon>Pseudoalteromonadaceae</taxon>
        <taxon>Pseudoalteromonas</taxon>
    </lineage>
</organism>
<name>A0A5S3YN11_9GAMM</name>
<proteinExistence type="predicted"/>
<gene>
    <name evidence="1" type="ORF">CWB73_20975</name>
</gene>
<evidence type="ECO:0000313" key="2">
    <source>
        <dbReference type="Proteomes" id="UP000307362"/>
    </source>
</evidence>
<accession>A0A5S3YN11</accession>
<reference evidence="1 2" key="1">
    <citation type="submission" date="2017-12" db="EMBL/GenBank/DDBJ databases">
        <authorList>
            <person name="Paulsen S."/>
            <person name="Gram L.K."/>
        </authorList>
    </citation>
    <scope>NUCLEOTIDE SEQUENCE [LARGE SCALE GENOMIC DNA]</scope>
    <source>
        <strain evidence="1 2">S1189</strain>
    </source>
</reference>
<sequence>MENVHILTQRLPTRGDYLPFNSEQYSTQGGEHYARLVDKLQTTLNIEELLTIYAEHVARISKISGLQFHCSLG</sequence>
<feature type="non-terminal residue" evidence="1">
    <location>
        <position position="73"/>
    </location>
</feature>
<protein>
    <submittedName>
        <fullName evidence="1">GGDEF domain-containing protein</fullName>
    </submittedName>
</protein>
<comment type="caution">
    <text evidence="1">The sequence shown here is derived from an EMBL/GenBank/DDBJ whole genome shotgun (WGS) entry which is preliminary data.</text>
</comment>
<evidence type="ECO:0000313" key="1">
    <source>
        <dbReference type="EMBL" id="TMP76978.1"/>
    </source>
</evidence>
<dbReference type="Proteomes" id="UP000307362">
    <property type="component" value="Unassembled WGS sequence"/>
</dbReference>